<keyword evidence="5" id="KW-0449">Lipoprotein</keyword>
<dbReference type="KEGG" id="pson:JI735_03595"/>
<keyword evidence="1" id="KW-1003">Cell membrane</keyword>
<evidence type="ECO:0000256" key="1">
    <source>
        <dbReference type="ARBA" id="ARBA00022475"/>
    </source>
</evidence>
<feature type="signal peptide" evidence="6">
    <location>
        <begin position="1"/>
        <end position="29"/>
    </location>
</feature>
<dbReference type="InterPro" id="IPR050490">
    <property type="entry name" value="Bact_solute-bd_prot1"/>
</dbReference>
<reference evidence="7 8" key="1">
    <citation type="submission" date="2021-01" db="EMBL/GenBank/DDBJ databases">
        <title>Whole genome sequence of Paenibacillus sonchi LMG 24727 for comparative genomics.</title>
        <authorList>
            <person name="Lee G."/>
            <person name="Kim M.-J."/>
            <person name="Lim K."/>
            <person name="Shin J.-H."/>
        </authorList>
    </citation>
    <scope>NUCLEOTIDE SEQUENCE [LARGE SCALE GENOMIC DNA]</scope>
    <source>
        <strain evidence="7 8">LMG 24727</strain>
    </source>
</reference>
<dbReference type="AlphaFoldDB" id="A0A974PEA7"/>
<evidence type="ECO:0000313" key="7">
    <source>
        <dbReference type="EMBL" id="QQZ61833.1"/>
    </source>
</evidence>
<dbReference type="EMBL" id="CP068595">
    <property type="protein sequence ID" value="QQZ61833.1"/>
    <property type="molecule type" value="Genomic_DNA"/>
</dbReference>
<dbReference type="CDD" id="cd13580">
    <property type="entry name" value="PBP2_AlgQ_like_1"/>
    <property type="match status" value="1"/>
</dbReference>
<sequence>MFRQGWGRRAARYNGVLVLFAVIMLSACSSEDAGHSSPAGEVPSISILAPLHFPQTPARDIVTEIDKLTGVRLEITWVPEGVYTDKMNTAMATGSLGKVTFVKVTDYNLVKNAIRSGAFWEIGPYLKDFPNLKQLDPAILDQTAVDGKFYGLYTERPSSRQGIIIRKDWLDRLHLNKPKTLEELYHVLRQFTYNDPDGNGKADTLGLVDRNDLVYGVFKTLSSYFGTPNNWKRVKGQFIPEFETPEYMDTMNFMKRLYHEKIINQDFALTSKEVQRDKFIRGSAGVFIGSMTDVQRLSIEAQAINPAAELTLINRIKGPEGYKVWSIPNYNGLYLFSKKAIATEAELKQVLGFFDRTMDKDVANLMKYGFEGRHYKLEDGKVILPEETSQLRVNEVSPLYSLMIADIGNRNIMEIAQKEQLTALADQLSEDNEQFLVDDPTISLSSPTFDEKNTELSTIIVDATYNYILGNITAEGFRQEVKKWRGSGGNLIIQEYGEAVRGRGGNRVTFLRVGGRSSALQVILKNQIC</sequence>
<evidence type="ECO:0000256" key="2">
    <source>
        <dbReference type="ARBA" id="ARBA00022729"/>
    </source>
</evidence>
<dbReference type="Gene3D" id="3.40.190.10">
    <property type="entry name" value="Periplasmic binding protein-like II"/>
    <property type="match status" value="2"/>
</dbReference>
<keyword evidence="4" id="KW-0564">Palmitate</keyword>
<dbReference type="RefSeq" id="WP_202677070.1">
    <property type="nucleotide sequence ID" value="NZ_CP068595.1"/>
</dbReference>
<keyword evidence="2 6" id="KW-0732">Signal</keyword>
<dbReference type="Pfam" id="PF01547">
    <property type="entry name" value="SBP_bac_1"/>
    <property type="match status" value="1"/>
</dbReference>
<feature type="chain" id="PRO_5038451942" evidence="6">
    <location>
        <begin position="30"/>
        <end position="529"/>
    </location>
</feature>
<evidence type="ECO:0000256" key="5">
    <source>
        <dbReference type="ARBA" id="ARBA00023288"/>
    </source>
</evidence>
<dbReference type="Proteomes" id="UP000595841">
    <property type="component" value="Chromosome"/>
</dbReference>
<gene>
    <name evidence="7" type="ORF">JI735_03595</name>
</gene>
<organism evidence="7 8">
    <name type="scientific">Paenibacillus sonchi</name>
    <dbReference type="NCBI Taxonomy" id="373687"/>
    <lineage>
        <taxon>Bacteria</taxon>
        <taxon>Bacillati</taxon>
        <taxon>Bacillota</taxon>
        <taxon>Bacilli</taxon>
        <taxon>Bacillales</taxon>
        <taxon>Paenibacillaceae</taxon>
        <taxon>Paenibacillus</taxon>
        <taxon>Paenibacillus sonchi group</taxon>
    </lineage>
</organism>
<dbReference type="InterPro" id="IPR006059">
    <property type="entry name" value="SBP"/>
</dbReference>
<dbReference type="PANTHER" id="PTHR43649:SF33">
    <property type="entry name" value="POLYGALACTURONAN_RHAMNOGALACTURONAN-BINDING PROTEIN YTCQ"/>
    <property type="match status" value="1"/>
</dbReference>
<evidence type="ECO:0000256" key="4">
    <source>
        <dbReference type="ARBA" id="ARBA00023139"/>
    </source>
</evidence>
<keyword evidence="3" id="KW-0472">Membrane</keyword>
<evidence type="ECO:0000256" key="6">
    <source>
        <dbReference type="SAM" id="SignalP"/>
    </source>
</evidence>
<accession>A0A974PEA7</accession>
<protein>
    <submittedName>
        <fullName evidence="7">Extracellular solute-binding protein</fullName>
    </submittedName>
</protein>
<dbReference type="PROSITE" id="PS51257">
    <property type="entry name" value="PROKAR_LIPOPROTEIN"/>
    <property type="match status" value="1"/>
</dbReference>
<proteinExistence type="predicted"/>
<keyword evidence="8" id="KW-1185">Reference proteome</keyword>
<evidence type="ECO:0000256" key="3">
    <source>
        <dbReference type="ARBA" id="ARBA00023136"/>
    </source>
</evidence>
<dbReference type="PANTHER" id="PTHR43649">
    <property type="entry name" value="ARABINOSE-BINDING PROTEIN-RELATED"/>
    <property type="match status" value="1"/>
</dbReference>
<dbReference type="SUPFAM" id="SSF53850">
    <property type="entry name" value="Periplasmic binding protein-like II"/>
    <property type="match status" value="1"/>
</dbReference>
<name>A0A974PEA7_9BACL</name>
<evidence type="ECO:0000313" key="8">
    <source>
        <dbReference type="Proteomes" id="UP000595841"/>
    </source>
</evidence>